<dbReference type="InterPro" id="IPR010998">
    <property type="entry name" value="Integrase_recombinase_N"/>
</dbReference>
<protein>
    <submittedName>
        <fullName evidence="2">Uncharacterized protein</fullName>
    </submittedName>
</protein>
<dbReference type="GO" id="GO:0003677">
    <property type="term" value="F:DNA binding"/>
    <property type="evidence" value="ECO:0007669"/>
    <property type="project" value="UniProtKB-KW"/>
</dbReference>
<dbReference type="AlphaFoldDB" id="A0A3B1DN40"/>
<reference evidence="2" key="1">
    <citation type="submission" date="2018-06" db="EMBL/GenBank/DDBJ databases">
        <authorList>
            <person name="Zhirakovskaya E."/>
        </authorList>
    </citation>
    <scope>NUCLEOTIDE SEQUENCE</scope>
</reference>
<sequence>MMFYQTNCLKVGLIRERESALLGDFLDADIKQQNSKPSTLVFYGHTQRNLIEFFGKSKMLREINKGDAEEWRTSLVNQGLSEST</sequence>
<dbReference type="EMBL" id="UOGL01000630">
    <property type="protein sequence ID" value="VAX42182.1"/>
    <property type="molecule type" value="Genomic_DNA"/>
</dbReference>
<organism evidence="2">
    <name type="scientific">hydrothermal vent metagenome</name>
    <dbReference type="NCBI Taxonomy" id="652676"/>
    <lineage>
        <taxon>unclassified sequences</taxon>
        <taxon>metagenomes</taxon>
        <taxon>ecological metagenomes</taxon>
    </lineage>
</organism>
<feature type="non-terminal residue" evidence="2">
    <location>
        <position position="84"/>
    </location>
</feature>
<proteinExistence type="predicted"/>
<name>A0A3B1DN40_9ZZZZ</name>
<keyword evidence="1" id="KW-0238">DNA-binding</keyword>
<gene>
    <name evidence="2" type="ORF">MNBD_PLANCTO02-3366</name>
</gene>
<evidence type="ECO:0000256" key="1">
    <source>
        <dbReference type="ARBA" id="ARBA00023125"/>
    </source>
</evidence>
<dbReference type="Gene3D" id="1.10.150.130">
    <property type="match status" value="1"/>
</dbReference>
<evidence type="ECO:0000313" key="2">
    <source>
        <dbReference type="EMBL" id="VAX42182.1"/>
    </source>
</evidence>
<accession>A0A3B1DN40</accession>